<evidence type="ECO:0000256" key="4">
    <source>
        <dbReference type="SAM" id="MobiDB-lite"/>
    </source>
</evidence>
<dbReference type="PANTHER" id="PTHR24189">
    <property type="entry name" value="MYOTROPHIN"/>
    <property type="match status" value="1"/>
</dbReference>
<evidence type="ECO:0000256" key="3">
    <source>
        <dbReference type="PROSITE-ProRule" id="PRU00023"/>
    </source>
</evidence>
<dbReference type="PROSITE" id="PS50297">
    <property type="entry name" value="ANK_REP_REGION"/>
    <property type="match status" value="1"/>
</dbReference>
<dbReference type="SUPFAM" id="SSF48403">
    <property type="entry name" value="Ankyrin repeat"/>
    <property type="match status" value="1"/>
</dbReference>
<proteinExistence type="predicted"/>
<dbReference type="EMBL" id="KF264553">
    <property type="protein sequence ID" value="AGS49683.1"/>
    <property type="molecule type" value="Genomic_DNA"/>
</dbReference>
<feature type="repeat" description="ANK" evidence="3">
    <location>
        <begin position="375"/>
        <end position="407"/>
    </location>
</feature>
<evidence type="ECO:0000313" key="5">
    <source>
        <dbReference type="EMBL" id="AGS49683.1"/>
    </source>
</evidence>
<organism evidence="5">
    <name type="scientific">uncultured bacterium esnapd14</name>
    <dbReference type="NCBI Taxonomy" id="1366594"/>
    <lineage>
        <taxon>Bacteria</taxon>
        <taxon>environmental samples</taxon>
    </lineage>
</organism>
<name>S5TMS1_9BACT</name>
<dbReference type="Gene3D" id="1.25.40.20">
    <property type="entry name" value="Ankyrin repeat-containing domain"/>
    <property type="match status" value="2"/>
</dbReference>
<keyword evidence="2 3" id="KW-0040">ANK repeat</keyword>
<protein>
    <submittedName>
        <fullName evidence="5">Ankyrin</fullName>
    </submittedName>
</protein>
<keyword evidence="1" id="KW-0677">Repeat</keyword>
<dbReference type="Pfam" id="PF12796">
    <property type="entry name" value="Ank_2"/>
    <property type="match status" value="1"/>
</dbReference>
<dbReference type="PRINTS" id="PR01415">
    <property type="entry name" value="ANKYRIN"/>
</dbReference>
<accession>S5TMS1</accession>
<dbReference type="InterPro" id="IPR002110">
    <property type="entry name" value="Ankyrin_rpt"/>
</dbReference>
<sequence>MQSERHFDLPAPPTPADLAAQANARAATEGIGIDDARQAVADEYGYPDWALLENAAAHPAEIRPISRLGTDLGMYEERARNYLSELSEGSESAERRFRRYVPRLTGVPDVQSLAERATLRDAELVVAHEAGCLTWRELVDTVQRLTSRKWSGTRWCDADGIQGELVTAVRRGDAERVRALLAAHPELVNLRDADGGTILETIVQPNGLGSKEINDPGVVQAIIDAGADLDRAVNLAAGFNRVNILDALLGAGADVTNTVEWGITPLEAALYHGSAEAAQRLAAVEVVPRAFWVAAGCNRVDLLEEFHDESGTLRPEAYRYRPNLADIGWPIGPPREDDQAAVVAEALVLACQAGATDAVRWLLDHGADVNAQPWPGLTGLHFAVSAGRGETVDLLMARGADASLKDAQHHATAVQWAEHHATAHPDSPRILRQLSGATR</sequence>
<feature type="compositionally biased region" description="Basic and acidic residues" evidence="4">
    <location>
        <begin position="420"/>
        <end position="429"/>
    </location>
</feature>
<dbReference type="Pfam" id="PF13637">
    <property type="entry name" value="Ank_4"/>
    <property type="match status" value="1"/>
</dbReference>
<feature type="region of interest" description="Disordered" evidence="4">
    <location>
        <begin position="420"/>
        <end position="439"/>
    </location>
</feature>
<dbReference type="AlphaFoldDB" id="S5TMS1"/>
<dbReference type="InterPro" id="IPR036770">
    <property type="entry name" value="Ankyrin_rpt-contain_sf"/>
</dbReference>
<evidence type="ECO:0000256" key="1">
    <source>
        <dbReference type="ARBA" id="ARBA00022737"/>
    </source>
</evidence>
<evidence type="ECO:0000256" key="2">
    <source>
        <dbReference type="ARBA" id="ARBA00023043"/>
    </source>
</evidence>
<dbReference type="SMART" id="SM00248">
    <property type="entry name" value="ANK"/>
    <property type="match status" value="4"/>
</dbReference>
<dbReference type="InterPro" id="IPR050745">
    <property type="entry name" value="Multifunctional_regulatory"/>
</dbReference>
<dbReference type="PROSITE" id="PS50088">
    <property type="entry name" value="ANK_REPEAT"/>
    <property type="match status" value="1"/>
</dbReference>
<reference evidence="5" key="1">
    <citation type="journal article" date="2013" name="Proc. Natl. Acad. Sci. U.S.A.">
        <title>Mapping gene clusters within arrayed metagenomic libraries to expand the structural diversity of biomedically relevant natural products.</title>
        <authorList>
            <person name="Owen J.G."/>
            <person name="Reddy B.V."/>
            <person name="Ternei M.A."/>
            <person name="Charlop-Powers Z."/>
            <person name="Calle P.Y."/>
            <person name="Kim J.H."/>
            <person name="Brady S.F."/>
        </authorList>
    </citation>
    <scope>NUCLEOTIDE SEQUENCE</scope>
</reference>
<dbReference type="PANTHER" id="PTHR24189:SF50">
    <property type="entry name" value="ANKYRIN REPEAT AND SOCS BOX PROTEIN 2"/>
    <property type="match status" value="1"/>
</dbReference>